<dbReference type="Gene3D" id="3.30.930.10">
    <property type="entry name" value="Bira Bifunctional Protein, Domain 2"/>
    <property type="match status" value="1"/>
</dbReference>
<reference evidence="15 16" key="1">
    <citation type="journal article" date="2016" name="Nat. Commun.">
        <title>Thousands of microbial genomes shed light on interconnected biogeochemical processes in an aquifer system.</title>
        <authorList>
            <person name="Anantharaman K."/>
            <person name="Brown C.T."/>
            <person name="Hug L.A."/>
            <person name="Sharon I."/>
            <person name="Castelle C.J."/>
            <person name="Probst A.J."/>
            <person name="Thomas B.C."/>
            <person name="Singh A."/>
            <person name="Wilkins M.J."/>
            <person name="Karaoz U."/>
            <person name="Brodie E.L."/>
            <person name="Williams K.H."/>
            <person name="Hubbard S.S."/>
            <person name="Banfield J.F."/>
        </authorList>
    </citation>
    <scope>NUCLEOTIDE SEQUENCE [LARGE SCALE GENOMIC DNA]</scope>
</reference>
<dbReference type="GO" id="GO:0000049">
    <property type="term" value="F:tRNA binding"/>
    <property type="evidence" value="ECO:0007669"/>
    <property type="project" value="InterPro"/>
</dbReference>
<evidence type="ECO:0000256" key="3">
    <source>
        <dbReference type="ARBA" id="ARBA00011209"/>
    </source>
</evidence>
<dbReference type="InterPro" id="IPR045864">
    <property type="entry name" value="aa-tRNA-synth_II/BPL/LPL"/>
</dbReference>
<feature type="binding site" evidence="13">
    <location>
        <position position="256"/>
    </location>
    <ligand>
        <name>Mg(2+)</name>
        <dbReference type="ChEBI" id="CHEBI:18420"/>
        <note>shared with beta subunit</note>
    </ligand>
</feature>
<keyword evidence="7 13" id="KW-0547">Nucleotide-binding</keyword>
<protein>
    <recommendedName>
        <fullName evidence="13">Phenylalanine--tRNA ligase alpha subunit</fullName>
        <ecNumber evidence="13">6.1.1.20</ecNumber>
    </recommendedName>
    <alternativeName>
        <fullName evidence="13">Phenylalanyl-tRNA synthetase alpha subunit</fullName>
        <shortName evidence="13">PheRS</shortName>
    </alternativeName>
</protein>
<evidence type="ECO:0000256" key="8">
    <source>
        <dbReference type="ARBA" id="ARBA00022840"/>
    </source>
</evidence>
<evidence type="ECO:0000256" key="5">
    <source>
        <dbReference type="ARBA" id="ARBA00022598"/>
    </source>
</evidence>
<dbReference type="GO" id="GO:0004826">
    <property type="term" value="F:phenylalanine-tRNA ligase activity"/>
    <property type="evidence" value="ECO:0007669"/>
    <property type="project" value="UniProtKB-UniRule"/>
</dbReference>
<sequence>MHQKLQNLKNEALAQIISAQSAEELEQIRIQYLGKSGQLNDIARLFKDLSPAEKSSVGLLFNDVKSAISDALSSSKLSSLKSSSPADFDPSLPGVKIALGHLHPITNAIEEISSVFEKIGFSRVRYPEVDWDWYAFESLNFPDNHPARDDWETFFVDTPARPHLGRMLLTPHTSNGQVREMERVKTPPIRMVNIAKCYRRQVDVSHTPMFHQFEGLVVDRGITVANLKGTTDYFVKTFFGPNRKSRLRPYHFQFTEPSFEVDISCGICNGHGCKLCKEGWLELGGAGMVHPNVLKAGKIDPSEYTGFAFGWGVERTYMMKSGTKIDDIRLLYSNDIRFLTQF</sequence>
<keyword evidence="10 13" id="KW-0648">Protein biosynthesis</keyword>
<evidence type="ECO:0000256" key="12">
    <source>
        <dbReference type="ARBA" id="ARBA00049255"/>
    </source>
</evidence>
<dbReference type="Proteomes" id="UP000176424">
    <property type="component" value="Unassembled WGS sequence"/>
</dbReference>
<evidence type="ECO:0000256" key="11">
    <source>
        <dbReference type="ARBA" id="ARBA00023146"/>
    </source>
</evidence>
<keyword evidence="8 13" id="KW-0067">ATP-binding</keyword>
<evidence type="ECO:0000256" key="2">
    <source>
        <dbReference type="ARBA" id="ARBA00010207"/>
    </source>
</evidence>
<dbReference type="InterPro" id="IPR010978">
    <property type="entry name" value="tRNA-bd_arm"/>
</dbReference>
<evidence type="ECO:0000313" key="16">
    <source>
        <dbReference type="Proteomes" id="UP000176424"/>
    </source>
</evidence>
<keyword evidence="4 13" id="KW-0963">Cytoplasm</keyword>
<evidence type="ECO:0000256" key="13">
    <source>
        <dbReference type="HAMAP-Rule" id="MF_00281"/>
    </source>
</evidence>
<evidence type="ECO:0000259" key="14">
    <source>
        <dbReference type="PROSITE" id="PS50862"/>
    </source>
</evidence>
<keyword evidence="6 13" id="KW-0479">Metal-binding</keyword>
<evidence type="ECO:0000256" key="7">
    <source>
        <dbReference type="ARBA" id="ARBA00022741"/>
    </source>
</evidence>
<evidence type="ECO:0000256" key="4">
    <source>
        <dbReference type="ARBA" id="ARBA00022490"/>
    </source>
</evidence>
<comment type="similarity">
    <text evidence="2 13">Belongs to the class-II aminoacyl-tRNA synthetase family. Phe-tRNA synthetase alpha subunit type 1 subfamily.</text>
</comment>
<comment type="caution">
    <text evidence="15">The sequence shown here is derived from an EMBL/GenBank/DDBJ whole genome shotgun (WGS) entry which is preliminary data.</text>
</comment>
<gene>
    <name evidence="13" type="primary">pheS</name>
    <name evidence="15" type="ORF">A2397_00510</name>
</gene>
<keyword evidence="5 13" id="KW-0436">Ligase</keyword>
<dbReference type="Pfam" id="PF02912">
    <property type="entry name" value="Phe_tRNA-synt_N"/>
    <property type="match status" value="1"/>
</dbReference>
<dbReference type="GO" id="GO:0005524">
    <property type="term" value="F:ATP binding"/>
    <property type="evidence" value="ECO:0007669"/>
    <property type="project" value="UniProtKB-UniRule"/>
</dbReference>
<dbReference type="CDD" id="cd00496">
    <property type="entry name" value="PheRS_alpha_core"/>
    <property type="match status" value="1"/>
</dbReference>
<keyword evidence="9 13" id="KW-0460">Magnesium</keyword>
<dbReference type="NCBIfam" id="TIGR00468">
    <property type="entry name" value="pheS"/>
    <property type="match status" value="1"/>
</dbReference>
<dbReference type="PANTHER" id="PTHR11538">
    <property type="entry name" value="PHENYLALANYL-TRNA SYNTHETASE"/>
    <property type="match status" value="1"/>
</dbReference>
<accession>A0A1F4ZYM9</accession>
<dbReference type="GO" id="GO:0000287">
    <property type="term" value="F:magnesium ion binding"/>
    <property type="evidence" value="ECO:0007669"/>
    <property type="project" value="UniProtKB-UniRule"/>
</dbReference>
<dbReference type="GO" id="GO:0005737">
    <property type="term" value="C:cytoplasm"/>
    <property type="evidence" value="ECO:0007669"/>
    <property type="project" value="UniProtKB-SubCell"/>
</dbReference>
<proteinExistence type="inferred from homology"/>
<dbReference type="InterPro" id="IPR004529">
    <property type="entry name" value="Phe-tRNA-synth_IIc_asu"/>
</dbReference>
<dbReference type="PROSITE" id="PS50862">
    <property type="entry name" value="AA_TRNA_LIGASE_II"/>
    <property type="match status" value="1"/>
</dbReference>
<dbReference type="SUPFAM" id="SSF46589">
    <property type="entry name" value="tRNA-binding arm"/>
    <property type="match status" value="1"/>
</dbReference>
<keyword evidence="11 13" id="KW-0030">Aminoacyl-tRNA synthetase</keyword>
<dbReference type="Pfam" id="PF01409">
    <property type="entry name" value="tRNA-synt_2d"/>
    <property type="match status" value="1"/>
</dbReference>
<comment type="subunit">
    <text evidence="3 13">Tetramer of two alpha and two beta subunits.</text>
</comment>
<dbReference type="InterPro" id="IPR022911">
    <property type="entry name" value="Phe_tRNA_ligase_alpha1_bac"/>
</dbReference>
<dbReference type="AlphaFoldDB" id="A0A1F4ZYM9"/>
<comment type="cofactor">
    <cofactor evidence="13">
        <name>Mg(2+)</name>
        <dbReference type="ChEBI" id="CHEBI:18420"/>
    </cofactor>
    <text evidence="13">Binds 2 magnesium ions per tetramer.</text>
</comment>
<comment type="catalytic activity">
    <reaction evidence="12 13">
        <text>tRNA(Phe) + L-phenylalanine + ATP = L-phenylalanyl-tRNA(Phe) + AMP + diphosphate + H(+)</text>
        <dbReference type="Rhea" id="RHEA:19413"/>
        <dbReference type="Rhea" id="RHEA-COMP:9668"/>
        <dbReference type="Rhea" id="RHEA-COMP:9699"/>
        <dbReference type="ChEBI" id="CHEBI:15378"/>
        <dbReference type="ChEBI" id="CHEBI:30616"/>
        <dbReference type="ChEBI" id="CHEBI:33019"/>
        <dbReference type="ChEBI" id="CHEBI:58095"/>
        <dbReference type="ChEBI" id="CHEBI:78442"/>
        <dbReference type="ChEBI" id="CHEBI:78531"/>
        <dbReference type="ChEBI" id="CHEBI:456215"/>
        <dbReference type="EC" id="6.1.1.20"/>
    </reaction>
</comment>
<dbReference type="SUPFAM" id="SSF55681">
    <property type="entry name" value="Class II aaRS and biotin synthetases"/>
    <property type="match status" value="1"/>
</dbReference>
<comment type="subcellular location">
    <subcellularLocation>
        <location evidence="1 13">Cytoplasm</location>
    </subcellularLocation>
</comment>
<dbReference type="InterPro" id="IPR004188">
    <property type="entry name" value="Phe-tRNA_ligase_II_N"/>
</dbReference>
<evidence type="ECO:0000313" key="15">
    <source>
        <dbReference type="EMBL" id="OGD10524.1"/>
    </source>
</evidence>
<dbReference type="PANTHER" id="PTHR11538:SF41">
    <property type="entry name" value="PHENYLALANINE--TRNA LIGASE, MITOCHONDRIAL"/>
    <property type="match status" value="1"/>
</dbReference>
<evidence type="ECO:0000256" key="10">
    <source>
        <dbReference type="ARBA" id="ARBA00022917"/>
    </source>
</evidence>
<dbReference type="InterPro" id="IPR006195">
    <property type="entry name" value="aa-tRNA-synth_II"/>
</dbReference>
<evidence type="ECO:0000256" key="1">
    <source>
        <dbReference type="ARBA" id="ARBA00004496"/>
    </source>
</evidence>
<dbReference type="STRING" id="1797263.A2397_00510"/>
<name>A0A1F4ZYM9_9BACT</name>
<dbReference type="EMBL" id="MEXR01000004">
    <property type="protein sequence ID" value="OGD10524.1"/>
    <property type="molecule type" value="Genomic_DNA"/>
</dbReference>
<dbReference type="EC" id="6.1.1.20" evidence="13"/>
<dbReference type="InterPro" id="IPR002319">
    <property type="entry name" value="Phenylalanyl-tRNA_Synthase"/>
</dbReference>
<organism evidence="15 16">
    <name type="scientific">Candidatus Amesbacteria bacterium RIFOXYB1_FULL_44_23</name>
    <dbReference type="NCBI Taxonomy" id="1797263"/>
    <lineage>
        <taxon>Bacteria</taxon>
        <taxon>Candidatus Amesiibacteriota</taxon>
    </lineage>
</organism>
<evidence type="ECO:0000256" key="6">
    <source>
        <dbReference type="ARBA" id="ARBA00022723"/>
    </source>
</evidence>
<dbReference type="GO" id="GO:0006432">
    <property type="term" value="P:phenylalanyl-tRNA aminoacylation"/>
    <property type="evidence" value="ECO:0007669"/>
    <property type="project" value="UniProtKB-UniRule"/>
</dbReference>
<dbReference type="HAMAP" id="MF_00281">
    <property type="entry name" value="Phe_tRNA_synth_alpha1"/>
    <property type="match status" value="1"/>
</dbReference>
<feature type="domain" description="Aminoacyl-transfer RNA synthetases class-II family profile" evidence="14">
    <location>
        <begin position="112"/>
        <end position="319"/>
    </location>
</feature>
<evidence type="ECO:0000256" key="9">
    <source>
        <dbReference type="ARBA" id="ARBA00022842"/>
    </source>
</evidence>